<dbReference type="GO" id="GO:0003677">
    <property type="term" value="F:DNA binding"/>
    <property type="evidence" value="ECO:0007669"/>
    <property type="project" value="UniProtKB-KW"/>
</dbReference>
<comment type="caution">
    <text evidence="7">The sequence shown here is derived from an EMBL/GenBank/DDBJ whole genome shotgun (WGS) entry which is preliminary data.</text>
</comment>
<organism evidence="7 8">
    <name type="scientific">Mameliella alba</name>
    <dbReference type="NCBI Taxonomy" id="561184"/>
    <lineage>
        <taxon>Bacteria</taxon>
        <taxon>Pseudomonadati</taxon>
        <taxon>Pseudomonadota</taxon>
        <taxon>Alphaproteobacteria</taxon>
        <taxon>Rhodobacterales</taxon>
        <taxon>Roseobacteraceae</taxon>
        <taxon>Mameliella</taxon>
    </lineage>
</organism>
<evidence type="ECO:0000259" key="5">
    <source>
        <dbReference type="PROSITE" id="PS51077"/>
    </source>
</evidence>
<keyword evidence="2" id="KW-0238">DNA-binding</keyword>
<dbReference type="Gene3D" id="1.10.10.10">
    <property type="entry name" value="Winged helix-like DNA-binding domain superfamily/Winged helix DNA-binding domain"/>
    <property type="match status" value="1"/>
</dbReference>
<dbReference type="Pfam" id="PF09339">
    <property type="entry name" value="HTH_IclR"/>
    <property type="match status" value="1"/>
</dbReference>
<dbReference type="InterPro" id="IPR036388">
    <property type="entry name" value="WH-like_DNA-bd_sf"/>
</dbReference>
<dbReference type="GO" id="GO:0045892">
    <property type="term" value="P:negative regulation of DNA-templated transcription"/>
    <property type="evidence" value="ECO:0007669"/>
    <property type="project" value="TreeGrafter"/>
</dbReference>
<evidence type="ECO:0000256" key="2">
    <source>
        <dbReference type="ARBA" id="ARBA00023125"/>
    </source>
</evidence>
<dbReference type="SUPFAM" id="SSF55781">
    <property type="entry name" value="GAF domain-like"/>
    <property type="match status" value="1"/>
</dbReference>
<dbReference type="SMART" id="SM00346">
    <property type="entry name" value="HTH_ICLR"/>
    <property type="match status" value="1"/>
</dbReference>
<feature type="compositionally biased region" description="Basic and acidic residues" evidence="4">
    <location>
        <begin position="12"/>
        <end position="22"/>
    </location>
</feature>
<proteinExistence type="predicted"/>
<dbReference type="PANTHER" id="PTHR30136">
    <property type="entry name" value="HELIX-TURN-HELIX TRANSCRIPTIONAL REGULATOR, ICLR FAMILY"/>
    <property type="match status" value="1"/>
</dbReference>
<dbReference type="PATRIC" id="fig|1515334.3.peg.2415"/>
<dbReference type="Proteomes" id="UP000030960">
    <property type="component" value="Unassembled WGS sequence"/>
</dbReference>
<gene>
    <name evidence="7" type="ORF">OA50_02399</name>
</gene>
<keyword evidence="8" id="KW-1185">Reference proteome</keyword>
<dbReference type="EMBL" id="JSUQ01000009">
    <property type="protein sequence ID" value="KHQ52856.1"/>
    <property type="molecule type" value="Genomic_DNA"/>
</dbReference>
<feature type="domain" description="HTH iclR-type" evidence="5">
    <location>
        <begin position="23"/>
        <end position="85"/>
    </location>
</feature>
<evidence type="ECO:0000313" key="8">
    <source>
        <dbReference type="Proteomes" id="UP000030960"/>
    </source>
</evidence>
<feature type="region of interest" description="Disordered" evidence="4">
    <location>
        <begin position="1"/>
        <end position="23"/>
    </location>
</feature>
<dbReference type="AlphaFoldDB" id="A0A0B3S847"/>
<dbReference type="STRING" id="561184.SAMN05216376_11019"/>
<dbReference type="PROSITE" id="PS51077">
    <property type="entry name" value="HTH_ICLR"/>
    <property type="match status" value="1"/>
</dbReference>
<dbReference type="InterPro" id="IPR005471">
    <property type="entry name" value="Tscrpt_reg_IclR_N"/>
</dbReference>
<dbReference type="Pfam" id="PF01614">
    <property type="entry name" value="IclR_C"/>
    <property type="match status" value="1"/>
</dbReference>
<accession>A0A0B3S847</accession>
<dbReference type="InterPro" id="IPR050707">
    <property type="entry name" value="HTH_MetabolicPath_Reg"/>
</dbReference>
<evidence type="ECO:0000259" key="6">
    <source>
        <dbReference type="PROSITE" id="PS51078"/>
    </source>
</evidence>
<dbReference type="GO" id="GO:0003700">
    <property type="term" value="F:DNA-binding transcription factor activity"/>
    <property type="evidence" value="ECO:0007669"/>
    <property type="project" value="TreeGrafter"/>
</dbReference>
<sequence length="269" mass="29630">METPGGRMTSTTEERPEEEKYRAPALSKGLDILELLASEAEGLTQVEIAKQLGRTTPEIFRMLMVLRQRGYVELNADYDRYQLTTKMFEVAHRHPPIRRLTSIAGDAMQRLADQLNQSIHLGIIHTGRVLVIAQVDCQDINITSVRLGAHIPIYDTASGRVLAAWMDKPALEALIAEVGREPADKYSAFVKDLPDVRKMGYCESPSLTIAGVQNISAPIFDFSGKVTAAVTIPFIHRLTGTSVATAEECRERLVAMAADISRRLGAGAR</sequence>
<dbReference type="InterPro" id="IPR036390">
    <property type="entry name" value="WH_DNA-bd_sf"/>
</dbReference>
<evidence type="ECO:0000256" key="3">
    <source>
        <dbReference type="ARBA" id="ARBA00023163"/>
    </source>
</evidence>
<dbReference type="Gene3D" id="3.30.450.40">
    <property type="match status" value="1"/>
</dbReference>
<keyword evidence="1" id="KW-0805">Transcription regulation</keyword>
<dbReference type="PANTHER" id="PTHR30136:SF7">
    <property type="entry name" value="HTH-TYPE TRANSCRIPTIONAL REGULATOR KDGR-RELATED"/>
    <property type="match status" value="1"/>
</dbReference>
<protein>
    <submittedName>
        <fullName evidence="7">Transcriptional regulator, IclR family</fullName>
    </submittedName>
</protein>
<evidence type="ECO:0000256" key="4">
    <source>
        <dbReference type="SAM" id="MobiDB-lite"/>
    </source>
</evidence>
<dbReference type="InterPro" id="IPR029016">
    <property type="entry name" value="GAF-like_dom_sf"/>
</dbReference>
<evidence type="ECO:0000256" key="1">
    <source>
        <dbReference type="ARBA" id="ARBA00023015"/>
    </source>
</evidence>
<feature type="domain" description="IclR-ED" evidence="6">
    <location>
        <begin position="86"/>
        <end position="266"/>
    </location>
</feature>
<dbReference type="SUPFAM" id="SSF46785">
    <property type="entry name" value="Winged helix' DNA-binding domain"/>
    <property type="match status" value="1"/>
</dbReference>
<name>A0A0B3S847_9RHOB</name>
<evidence type="ECO:0000313" key="7">
    <source>
        <dbReference type="EMBL" id="KHQ52856.1"/>
    </source>
</evidence>
<reference evidence="7 8" key="1">
    <citation type="submission" date="2014-10" db="EMBL/GenBank/DDBJ databases">
        <title>Genome sequence of Ponticoccus sp. strain UMTAT08 isolated from clonal culture of toxic dinoflagellate Alexandrium tamiyavanichii.</title>
        <authorList>
            <person name="Gan H.Y."/>
            <person name="Muhd D.-D."/>
            <person name="Mohd Noor M.E."/>
            <person name="Yeong Y.S."/>
            <person name="Usup G."/>
        </authorList>
    </citation>
    <scope>NUCLEOTIDE SEQUENCE [LARGE SCALE GENOMIC DNA]</scope>
    <source>
        <strain evidence="7 8">UMTAT08</strain>
    </source>
</reference>
<dbReference type="PROSITE" id="PS51078">
    <property type="entry name" value="ICLR_ED"/>
    <property type="match status" value="1"/>
</dbReference>
<keyword evidence="3" id="KW-0804">Transcription</keyword>
<dbReference type="InterPro" id="IPR014757">
    <property type="entry name" value="Tscrpt_reg_IclR_C"/>
</dbReference>